<organism evidence="2 3">
    <name type="scientific">Enterococcus faecalis RP2S-4</name>
    <dbReference type="NCBI Taxonomy" id="1244145"/>
    <lineage>
        <taxon>Bacteria</taxon>
        <taxon>Bacillati</taxon>
        <taxon>Bacillota</taxon>
        <taxon>Bacilli</taxon>
        <taxon>Lactobacillales</taxon>
        <taxon>Enterococcaceae</taxon>
        <taxon>Enterococcus</taxon>
    </lineage>
</organism>
<evidence type="ECO:0000313" key="3">
    <source>
        <dbReference type="Proteomes" id="UP000015750"/>
    </source>
</evidence>
<dbReference type="Gene3D" id="1.10.260.40">
    <property type="entry name" value="lambda repressor-like DNA-binding domains"/>
    <property type="match status" value="1"/>
</dbReference>
<name>A0ABC9TKF7_ENTFL</name>
<dbReference type="SUPFAM" id="SSF47413">
    <property type="entry name" value="lambda repressor-like DNA-binding domains"/>
    <property type="match status" value="1"/>
</dbReference>
<accession>A0ABC9TKF7</accession>
<proteinExistence type="predicted"/>
<evidence type="ECO:0000313" key="2">
    <source>
        <dbReference type="EMBL" id="EPI07675.1"/>
    </source>
</evidence>
<reference evidence="2 3" key="1">
    <citation type="submission" date="2013-06" db="EMBL/GenBank/DDBJ databases">
        <authorList>
            <person name="Weinstock G."/>
            <person name="Sodergren E."/>
            <person name="Lobos E.A."/>
            <person name="Fulton L."/>
            <person name="Fulton R."/>
            <person name="Courtney L."/>
            <person name="Fronick C."/>
            <person name="O'Laughlin M."/>
            <person name="Godfrey J."/>
            <person name="Wilson R.M."/>
            <person name="Miner T."/>
            <person name="Farmer C."/>
            <person name="Delehaunty K."/>
            <person name="Cordes M."/>
            <person name="Minx P."/>
            <person name="Tomlinson C."/>
            <person name="Chen J."/>
            <person name="Wollam A."/>
            <person name="Pepin K.H."/>
            <person name="Bhonagiri V."/>
            <person name="Zhang X."/>
            <person name="Warren W."/>
            <person name="Mitreva M."/>
            <person name="Mardis E.R."/>
            <person name="Wilson R.K."/>
        </authorList>
    </citation>
    <scope>NUCLEOTIDE SEQUENCE [LARGE SCALE GENOMIC DNA]</scope>
    <source>
        <strain evidence="2 3">RP2S-4</strain>
    </source>
</reference>
<gene>
    <name evidence="2" type="ORF">D358_01830</name>
</gene>
<protein>
    <submittedName>
        <fullName evidence="2">DNA-binding helix-turn-helix protein</fullName>
    </submittedName>
</protein>
<dbReference type="GO" id="GO:0003677">
    <property type="term" value="F:DNA binding"/>
    <property type="evidence" value="ECO:0007669"/>
    <property type="project" value="UniProtKB-KW"/>
</dbReference>
<dbReference type="EMBL" id="ATIR01000057">
    <property type="protein sequence ID" value="EPI07675.1"/>
    <property type="molecule type" value="Genomic_DNA"/>
</dbReference>
<dbReference type="InterPro" id="IPR001387">
    <property type="entry name" value="Cro/C1-type_HTH"/>
</dbReference>
<feature type="domain" description="HTH cro/C1-type" evidence="1">
    <location>
        <begin position="10"/>
        <end position="62"/>
    </location>
</feature>
<sequence length="145" mass="16813">MIKMITFDRVKSLADNNNISIVELEKKLGFSKNSLYSWKKNKPSIDKLNIVADYFGVTTDYLLGRTDTPQFTRKDERDIQHMLDDMINGLSDKNSLAYMKNGGEELDEEAAELLRDSLERTARRAKILAKEKFTPKKYRKDNKSE</sequence>
<comment type="caution">
    <text evidence="2">The sequence shown here is derived from an EMBL/GenBank/DDBJ whole genome shotgun (WGS) entry which is preliminary data.</text>
</comment>
<dbReference type="CDD" id="cd00093">
    <property type="entry name" value="HTH_XRE"/>
    <property type="match status" value="1"/>
</dbReference>
<keyword evidence="2" id="KW-0238">DNA-binding</keyword>
<dbReference type="Proteomes" id="UP000015750">
    <property type="component" value="Unassembled WGS sequence"/>
</dbReference>
<dbReference type="SMART" id="SM00530">
    <property type="entry name" value="HTH_XRE"/>
    <property type="match status" value="1"/>
</dbReference>
<dbReference type="Pfam" id="PF12844">
    <property type="entry name" value="HTH_19"/>
    <property type="match status" value="1"/>
</dbReference>
<dbReference type="AlphaFoldDB" id="A0ABC9TKF7"/>
<dbReference type="InterPro" id="IPR010982">
    <property type="entry name" value="Lambda_DNA-bd_dom_sf"/>
</dbReference>
<dbReference type="PROSITE" id="PS50943">
    <property type="entry name" value="HTH_CROC1"/>
    <property type="match status" value="1"/>
</dbReference>
<evidence type="ECO:0000259" key="1">
    <source>
        <dbReference type="PROSITE" id="PS50943"/>
    </source>
</evidence>